<proteinExistence type="predicted"/>
<organism evidence="3 4">
    <name type="scientific">Epilithonimonas pallida</name>
    <dbReference type="NCBI Taxonomy" id="373671"/>
    <lineage>
        <taxon>Bacteria</taxon>
        <taxon>Pseudomonadati</taxon>
        <taxon>Bacteroidota</taxon>
        <taxon>Flavobacteriia</taxon>
        <taxon>Flavobacteriales</taxon>
        <taxon>Weeksellaceae</taxon>
        <taxon>Chryseobacterium group</taxon>
        <taxon>Epilithonimonas</taxon>
    </lineage>
</organism>
<dbReference type="RefSeq" id="WP_283415913.1">
    <property type="nucleotide sequence ID" value="NZ_FXUO01000002.1"/>
</dbReference>
<evidence type="ECO:0008006" key="5">
    <source>
        <dbReference type="Google" id="ProtNLM"/>
    </source>
</evidence>
<feature type="signal peptide" evidence="2">
    <location>
        <begin position="1"/>
        <end position="28"/>
    </location>
</feature>
<accession>A0ABY1R0J1</accession>
<feature type="chain" id="PRO_5045345418" description="LPXTG cell wall anchor domain-containing protein" evidence="2">
    <location>
        <begin position="29"/>
        <end position="76"/>
    </location>
</feature>
<keyword evidence="4" id="KW-1185">Reference proteome</keyword>
<sequence length="76" mass="8803">MKNTKFYNCAKFFLFSILSMFTYTLSFAQDSLVTKTTNVTTRTEEWQTNPLYWVIGGVILIIIIAIIASRGRRKDD</sequence>
<dbReference type="Proteomes" id="UP001158050">
    <property type="component" value="Unassembled WGS sequence"/>
</dbReference>
<evidence type="ECO:0000313" key="3">
    <source>
        <dbReference type="EMBL" id="SMP90759.1"/>
    </source>
</evidence>
<evidence type="ECO:0000256" key="2">
    <source>
        <dbReference type="SAM" id="SignalP"/>
    </source>
</evidence>
<name>A0ABY1R0J1_9FLAO</name>
<feature type="transmembrane region" description="Helical" evidence="1">
    <location>
        <begin position="52"/>
        <end position="69"/>
    </location>
</feature>
<keyword evidence="2" id="KW-0732">Signal</keyword>
<keyword evidence="1" id="KW-0472">Membrane</keyword>
<gene>
    <name evidence="3" type="ORF">SAMN05421679_102426</name>
</gene>
<evidence type="ECO:0000313" key="4">
    <source>
        <dbReference type="Proteomes" id="UP001158050"/>
    </source>
</evidence>
<comment type="caution">
    <text evidence="3">The sequence shown here is derived from an EMBL/GenBank/DDBJ whole genome shotgun (WGS) entry which is preliminary data.</text>
</comment>
<reference evidence="3 4" key="1">
    <citation type="submission" date="2017-05" db="EMBL/GenBank/DDBJ databases">
        <authorList>
            <person name="Varghese N."/>
            <person name="Submissions S."/>
        </authorList>
    </citation>
    <scope>NUCLEOTIDE SEQUENCE [LARGE SCALE GENOMIC DNA]</scope>
    <source>
        <strain evidence="3 4">DSM 18015</strain>
    </source>
</reference>
<evidence type="ECO:0000256" key="1">
    <source>
        <dbReference type="SAM" id="Phobius"/>
    </source>
</evidence>
<keyword evidence="1" id="KW-1133">Transmembrane helix</keyword>
<dbReference type="EMBL" id="FXUO01000002">
    <property type="protein sequence ID" value="SMP90759.1"/>
    <property type="molecule type" value="Genomic_DNA"/>
</dbReference>
<keyword evidence="1" id="KW-0812">Transmembrane</keyword>
<protein>
    <recommendedName>
        <fullName evidence="5">LPXTG cell wall anchor domain-containing protein</fullName>
    </recommendedName>
</protein>